<gene>
    <name evidence="7" type="primary">aroK</name>
    <name evidence="8" type="ORF">E5L68_007550</name>
</gene>
<dbReference type="EMBL" id="SRMP02000010">
    <property type="protein sequence ID" value="MFN0291242.1"/>
    <property type="molecule type" value="Genomic_DNA"/>
</dbReference>
<proteinExistence type="inferred from homology"/>
<keyword evidence="7" id="KW-0460">Magnesium</keyword>
<feature type="binding site" evidence="7">
    <location>
        <position position="116"/>
    </location>
    <ligand>
        <name>ATP</name>
        <dbReference type="ChEBI" id="CHEBI:30616"/>
    </ligand>
</feature>
<keyword evidence="5 7" id="KW-0067">ATP-binding</keyword>
<dbReference type="InterPro" id="IPR000623">
    <property type="entry name" value="Shikimate_kinase/TSH1"/>
</dbReference>
<feature type="binding site" evidence="7">
    <location>
        <begin position="10"/>
        <end position="15"/>
    </location>
    <ligand>
        <name>ATP</name>
        <dbReference type="ChEBI" id="CHEBI:30616"/>
    </ligand>
</feature>
<comment type="caution">
    <text evidence="8">The sequence shown here is derived from an EMBL/GenBank/DDBJ whole genome shotgun (WGS) entry which is preliminary data.</text>
</comment>
<dbReference type="Pfam" id="PF01202">
    <property type="entry name" value="SKI"/>
    <property type="match status" value="1"/>
</dbReference>
<reference evidence="8 9" key="1">
    <citation type="submission" date="2024-12" db="EMBL/GenBank/DDBJ databases">
        <authorList>
            <person name="Hu S."/>
        </authorList>
    </citation>
    <scope>NUCLEOTIDE SEQUENCE [LARGE SCALE GENOMIC DNA]</scope>
    <source>
        <strain evidence="8 9">P-25</strain>
    </source>
</reference>
<evidence type="ECO:0000313" key="8">
    <source>
        <dbReference type="EMBL" id="MFN0291242.1"/>
    </source>
</evidence>
<name>A0ABW9JFQ6_9SPHI</name>
<feature type="binding site" evidence="7">
    <location>
        <position position="78"/>
    </location>
    <ligand>
        <name>substrate</name>
    </ligand>
</feature>
<feature type="binding site" evidence="7">
    <location>
        <position position="56"/>
    </location>
    <ligand>
        <name>substrate</name>
    </ligand>
</feature>
<comment type="pathway">
    <text evidence="7">Metabolic intermediate biosynthesis; chorismate biosynthesis; chorismate from D-erythrose 4-phosphate and phosphoenolpyruvate: step 5/7.</text>
</comment>
<keyword evidence="3 7" id="KW-0547">Nucleotide-binding</keyword>
<dbReference type="InterPro" id="IPR027417">
    <property type="entry name" value="P-loop_NTPase"/>
</dbReference>
<comment type="similarity">
    <text evidence="7">Belongs to the shikimate kinase family.</text>
</comment>
<dbReference type="SUPFAM" id="SSF52540">
    <property type="entry name" value="P-loop containing nucleoside triphosphate hydrolases"/>
    <property type="match status" value="1"/>
</dbReference>
<comment type="function">
    <text evidence="7">Catalyzes the specific phosphorylation of the 3-hydroxyl group of shikimic acid using ATP as a cosubstrate.</text>
</comment>
<comment type="subunit">
    <text evidence="7">Monomer.</text>
</comment>
<comment type="subcellular location">
    <subcellularLocation>
        <location evidence="7">Cytoplasm</location>
    </subcellularLocation>
</comment>
<organism evidence="8 9">
    <name type="scientific">Pedobacter helvus</name>
    <dbReference type="NCBI Taxonomy" id="2563444"/>
    <lineage>
        <taxon>Bacteria</taxon>
        <taxon>Pseudomonadati</taxon>
        <taxon>Bacteroidota</taxon>
        <taxon>Sphingobacteriia</taxon>
        <taxon>Sphingobacteriales</taxon>
        <taxon>Sphingobacteriaceae</taxon>
        <taxon>Pedobacter</taxon>
    </lineage>
</organism>
<dbReference type="HAMAP" id="MF_00109">
    <property type="entry name" value="Shikimate_kinase"/>
    <property type="match status" value="1"/>
</dbReference>
<comment type="caution">
    <text evidence="7">Lacks conserved residue(s) required for the propagation of feature annotation.</text>
</comment>
<sequence length="168" mass="18887">MKIFLVGFMGCGKSTKAKQLANLLECPVIDIDAVIVAEQGMSIADYFAANGEAAFRQLENEVLKSFDYPETCVVATGGGLPCYFDNMQWMNENGITVYLEMTPPQLVSRLHNREKRPLLKGMDDEQLLAFIIGKLEERNVFYRQSKLVINSFDLDPKVLLEEVNSLKA</sequence>
<feature type="binding site" evidence="7">
    <location>
        <position position="138"/>
    </location>
    <ligand>
        <name>substrate</name>
    </ligand>
</feature>
<dbReference type="PANTHER" id="PTHR21087">
    <property type="entry name" value="SHIKIMATE KINASE"/>
    <property type="match status" value="1"/>
</dbReference>
<keyword evidence="9" id="KW-1185">Reference proteome</keyword>
<dbReference type="Gene3D" id="3.40.50.300">
    <property type="entry name" value="P-loop containing nucleotide triphosphate hydrolases"/>
    <property type="match status" value="1"/>
</dbReference>
<dbReference type="Proteomes" id="UP001517367">
    <property type="component" value="Unassembled WGS sequence"/>
</dbReference>
<dbReference type="CDD" id="cd00464">
    <property type="entry name" value="SK"/>
    <property type="match status" value="1"/>
</dbReference>
<evidence type="ECO:0000256" key="5">
    <source>
        <dbReference type="ARBA" id="ARBA00022840"/>
    </source>
</evidence>
<keyword evidence="4 7" id="KW-0418">Kinase</keyword>
<keyword evidence="1 7" id="KW-0028">Amino-acid biosynthesis</keyword>
<evidence type="ECO:0000256" key="6">
    <source>
        <dbReference type="ARBA" id="ARBA00023141"/>
    </source>
</evidence>
<keyword evidence="6 7" id="KW-0057">Aromatic amino acid biosynthesis</keyword>
<evidence type="ECO:0000313" key="9">
    <source>
        <dbReference type="Proteomes" id="UP001517367"/>
    </source>
</evidence>
<evidence type="ECO:0000256" key="7">
    <source>
        <dbReference type="HAMAP-Rule" id="MF_00109"/>
    </source>
</evidence>
<evidence type="ECO:0000256" key="2">
    <source>
        <dbReference type="ARBA" id="ARBA00022679"/>
    </source>
</evidence>
<dbReference type="EC" id="2.7.1.71" evidence="7"/>
<keyword evidence="7" id="KW-0479">Metal-binding</keyword>
<protein>
    <recommendedName>
        <fullName evidence="7">Shikimate kinase</fullName>
        <shortName evidence="7">SK</shortName>
        <ecNumber evidence="7">2.7.1.71</ecNumber>
    </recommendedName>
</protein>
<evidence type="ECO:0000256" key="4">
    <source>
        <dbReference type="ARBA" id="ARBA00022777"/>
    </source>
</evidence>
<evidence type="ECO:0000256" key="1">
    <source>
        <dbReference type="ARBA" id="ARBA00022605"/>
    </source>
</evidence>
<evidence type="ECO:0000256" key="3">
    <source>
        <dbReference type="ARBA" id="ARBA00022741"/>
    </source>
</evidence>
<dbReference type="RefSeq" id="WP_138730448.1">
    <property type="nucleotide sequence ID" value="NZ_SRMP02000010.1"/>
</dbReference>
<keyword evidence="7" id="KW-0963">Cytoplasm</keyword>
<accession>A0ABW9JFQ6</accession>
<dbReference type="PANTHER" id="PTHR21087:SF16">
    <property type="entry name" value="SHIKIMATE KINASE 1, CHLOROPLASTIC"/>
    <property type="match status" value="1"/>
</dbReference>
<dbReference type="GO" id="GO:0016301">
    <property type="term" value="F:kinase activity"/>
    <property type="evidence" value="ECO:0007669"/>
    <property type="project" value="UniProtKB-KW"/>
</dbReference>
<keyword evidence="2 7" id="KW-0808">Transferase</keyword>
<comment type="cofactor">
    <cofactor evidence="7">
        <name>Mg(2+)</name>
        <dbReference type="ChEBI" id="CHEBI:18420"/>
    </cofactor>
    <text evidence="7">Binds 1 Mg(2+) ion per subunit.</text>
</comment>
<feature type="binding site" evidence="7">
    <location>
        <position position="32"/>
    </location>
    <ligand>
        <name>substrate</name>
    </ligand>
</feature>
<feature type="binding site" evidence="7">
    <location>
        <position position="14"/>
    </location>
    <ligand>
        <name>Mg(2+)</name>
        <dbReference type="ChEBI" id="CHEBI:18420"/>
    </ligand>
</feature>
<dbReference type="PRINTS" id="PR01100">
    <property type="entry name" value="SHIKIMTKNASE"/>
</dbReference>
<comment type="catalytic activity">
    <reaction evidence="7">
        <text>shikimate + ATP = 3-phosphoshikimate + ADP + H(+)</text>
        <dbReference type="Rhea" id="RHEA:13121"/>
        <dbReference type="ChEBI" id="CHEBI:15378"/>
        <dbReference type="ChEBI" id="CHEBI:30616"/>
        <dbReference type="ChEBI" id="CHEBI:36208"/>
        <dbReference type="ChEBI" id="CHEBI:145989"/>
        <dbReference type="ChEBI" id="CHEBI:456216"/>
        <dbReference type="EC" id="2.7.1.71"/>
    </reaction>
</comment>
<dbReference type="InterPro" id="IPR031322">
    <property type="entry name" value="Shikimate/glucono_kinase"/>
</dbReference>